<evidence type="ECO:0000256" key="1">
    <source>
        <dbReference type="ARBA" id="ARBA00004123"/>
    </source>
</evidence>
<evidence type="ECO:0000256" key="9">
    <source>
        <dbReference type="SAM" id="MobiDB-lite"/>
    </source>
</evidence>
<protein>
    <recommendedName>
        <fullName evidence="10">C3H1-type domain-containing protein</fullName>
    </recommendedName>
</protein>
<dbReference type="GO" id="GO:0005737">
    <property type="term" value="C:cytoplasm"/>
    <property type="evidence" value="ECO:0007669"/>
    <property type="project" value="TreeGrafter"/>
</dbReference>
<keyword evidence="4" id="KW-0677">Repeat</keyword>
<feature type="region of interest" description="Disordered" evidence="9">
    <location>
        <begin position="98"/>
        <end position="216"/>
    </location>
</feature>
<dbReference type="Gene3D" id="4.10.1000.40">
    <property type="match status" value="2"/>
</dbReference>
<keyword evidence="7" id="KW-0539">Nucleus</keyword>
<dbReference type="OrthoDB" id="438553at2759"/>
<sequence>MSQMSMATGNAGEQKRSSILQKLQEMHVASTDAEMLTEYILVLIASRKSSQEMTAELAVFLEGGNSAAEKLVSWLTPAGQSMDMEQGISDGAIQSRVEGTSNKQPGEFSQKDHSNYHHRERNRSDRREGSREKAYRRRESPPERYRGRWDGPTERLRSRSKDVSFTVSLDNGPSSSSSAPYRRSSHARQRSRSIDRHEDTRRIRRDQSLPKSKKFSVISDETAEADSCSATLFKKSIPCLYYPKCNLGDACPYSHDDSLAKKREDGTSADPSVQIKSAMPCRFDHLCKNVACPYVHSSPAALSVSTRGQSGASTEICRYYPWCGRGDACAYAHPAIPTIPTPHHPLTPQNRPAVPCRYGPICARVDCIFLHPTSDAPSTPCRFGSVCARPFCMQRHDDAMPPSSAPLISMDTIDKKQAPSGERFSSASQVTMTSPPGSPFLLALSDGGEL</sequence>
<dbReference type="GeneID" id="25260339"/>
<dbReference type="SMART" id="SM00356">
    <property type="entry name" value="ZnF_C3H1"/>
    <property type="match status" value="4"/>
</dbReference>
<dbReference type="PANTHER" id="PTHR14738">
    <property type="entry name" value="ZINC FINGER CCCH DOMAIN-CONTAINING PROTEIN 14"/>
    <property type="match status" value="1"/>
</dbReference>
<name>A0A098VST6_9MICR</name>
<evidence type="ECO:0000313" key="11">
    <source>
        <dbReference type="EMBL" id="KGG50776.1"/>
    </source>
</evidence>
<evidence type="ECO:0000256" key="3">
    <source>
        <dbReference type="ARBA" id="ARBA00022723"/>
    </source>
</evidence>
<dbReference type="VEuPathDB" id="MicrosporidiaDB:DI09_56p140"/>
<evidence type="ECO:0000256" key="6">
    <source>
        <dbReference type="ARBA" id="ARBA00022833"/>
    </source>
</evidence>
<evidence type="ECO:0000256" key="7">
    <source>
        <dbReference type="ARBA" id="ARBA00023242"/>
    </source>
</evidence>
<dbReference type="HOGENOM" id="CLU_608432_0_0_1"/>
<keyword evidence="6 8" id="KW-0862">Zinc</keyword>
<accession>A0A098VST6</accession>
<evidence type="ECO:0000256" key="5">
    <source>
        <dbReference type="ARBA" id="ARBA00022771"/>
    </source>
</evidence>
<feature type="region of interest" description="Disordered" evidence="9">
    <location>
        <begin position="417"/>
        <end position="450"/>
    </location>
</feature>
<organism evidence="11 12">
    <name type="scientific">Mitosporidium daphniae</name>
    <dbReference type="NCBI Taxonomy" id="1485682"/>
    <lineage>
        <taxon>Eukaryota</taxon>
        <taxon>Fungi</taxon>
        <taxon>Fungi incertae sedis</taxon>
        <taxon>Microsporidia</taxon>
        <taxon>Mitosporidium</taxon>
    </lineage>
</organism>
<feature type="compositionally biased region" description="Low complexity" evidence="9">
    <location>
        <begin position="173"/>
        <end position="182"/>
    </location>
</feature>
<dbReference type="InterPro" id="IPR040366">
    <property type="entry name" value="Nab2/ZC3H14"/>
</dbReference>
<feature type="compositionally biased region" description="Polar residues" evidence="9">
    <location>
        <begin position="163"/>
        <end position="172"/>
    </location>
</feature>
<dbReference type="PANTHER" id="PTHR14738:SF29">
    <property type="entry name" value="ZINC FINGER CCCH DOMAIN-CONTAINING PROTEIN 14"/>
    <property type="match status" value="1"/>
</dbReference>
<feature type="zinc finger region" description="C3H1-type" evidence="8">
    <location>
        <begin position="233"/>
        <end position="258"/>
    </location>
</feature>
<dbReference type="InterPro" id="IPR043094">
    <property type="entry name" value="Nab2/ZC3H14_N_sf"/>
</dbReference>
<keyword evidence="3 8" id="KW-0479">Metal-binding</keyword>
<dbReference type="GO" id="GO:0043488">
    <property type="term" value="P:regulation of mRNA stability"/>
    <property type="evidence" value="ECO:0007669"/>
    <property type="project" value="InterPro"/>
</dbReference>
<dbReference type="AlphaFoldDB" id="A0A098VST6"/>
<evidence type="ECO:0000256" key="2">
    <source>
        <dbReference type="ARBA" id="ARBA00008423"/>
    </source>
</evidence>
<evidence type="ECO:0000256" key="8">
    <source>
        <dbReference type="PROSITE-ProRule" id="PRU00723"/>
    </source>
</evidence>
<comment type="subcellular location">
    <subcellularLocation>
        <location evidence="1">Nucleus</location>
    </subcellularLocation>
</comment>
<comment type="caution">
    <text evidence="11">The sequence shown here is derived from an EMBL/GenBank/DDBJ whole genome shotgun (WGS) entry which is preliminary data.</text>
</comment>
<evidence type="ECO:0000313" key="12">
    <source>
        <dbReference type="Proteomes" id="UP000029725"/>
    </source>
</evidence>
<keyword evidence="5 8" id="KW-0863">Zinc-finger</keyword>
<evidence type="ECO:0000256" key="4">
    <source>
        <dbReference type="ARBA" id="ARBA00022737"/>
    </source>
</evidence>
<dbReference type="GO" id="GO:0008143">
    <property type="term" value="F:poly(A) binding"/>
    <property type="evidence" value="ECO:0007669"/>
    <property type="project" value="InterPro"/>
</dbReference>
<gene>
    <name evidence="11" type="ORF">DI09_56p140</name>
</gene>
<dbReference type="RefSeq" id="XP_013237203.1">
    <property type="nucleotide sequence ID" value="XM_013381749.1"/>
</dbReference>
<dbReference type="Gene3D" id="1.10.340.40">
    <property type="entry name" value="Nuclear abundant poly(A) RNA-bind protein 2, N-terminal domain"/>
    <property type="match status" value="1"/>
</dbReference>
<proteinExistence type="inferred from homology"/>
<dbReference type="GO" id="GO:0005634">
    <property type="term" value="C:nucleus"/>
    <property type="evidence" value="ECO:0007669"/>
    <property type="project" value="UniProtKB-SubCell"/>
</dbReference>
<dbReference type="GO" id="GO:0008270">
    <property type="term" value="F:zinc ion binding"/>
    <property type="evidence" value="ECO:0007669"/>
    <property type="project" value="UniProtKB-KW"/>
</dbReference>
<feature type="compositionally biased region" description="Polar residues" evidence="9">
    <location>
        <begin position="423"/>
        <end position="435"/>
    </location>
</feature>
<keyword evidence="12" id="KW-1185">Reference proteome</keyword>
<dbReference type="Pfam" id="PF14608">
    <property type="entry name" value="zf-CCCH_2"/>
    <property type="match status" value="5"/>
</dbReference>
<comment type="similarity">
    <text evidence="2">Belongs to the ZC3H14 family.</text>
</comment>
<feature type="domain" description="C3H1-type" evidence="10">
    <location>
        <begin position="233"/>
        <end position="258"/>
    </location>
</feature>
<dbReference type="InterPro" id="IPR000571">
    <property type="entry name" value="Znf_CCCH"/>
</dbReference>
<feature type="unsure residue" description="D or N" evidence="11">
    <location>
        <position position="162"/>
    </location>
</feature>
<dbReference type="EMBL" id="JMKJ01000521">
    <property type="protein sequence ID" value="KGG50776.1"/>
    <property type="molecule type" value="Genomic_DNA"/>
</dbReference>
<evidence type="ECO:0000259" key="10">
    <source>
        <dbReference type="PROSITE" id="PS50103"/>
    </source>
</evidence>
<reference evidence="11 12" key="1">
    <citation type="submission" date="2014-04" db="EMBL/GenBank/DDBJ databases">
        <title>A new species of microsporidia sheds light on the evolution of extreme parasitism.</title>
        <authorList>
            <person name="Haag K.L."/>
            <person name="James T.Y."/>
            <person name="Larsson R."/>
            <person name="Schaer T.M."/>
            <person name="Refardt D."/>
            <person name="Pombert J.-F."/>
            <person name="Ebert D."/>
        </authorList>
    </citation>
    <scope>NUCLEOTIDE SEQUENCE [LARGE SCALE GENOMIC DNA]</scope>
    <source>
        <strain evidence="11 12">UGP3</strain>
        <tissue evidence="11">Spores</tissue>
    </source>
</reference>
<feature type="compositionally biased region" description="Basic and acidic residues" evidence="9">
    <location>
        <begin position="192"/>
        <end position="208"/>
    </location>
</feature>
<dbReference type="Proteomes" id="UP000029725">
    <property type="component" value="Unassembled WGS sequence"/>
</dbReference>
<dbReference type="PROSITE" id="PS50103">
    <property type="entry name" value="ZF_C3H1"/>
    <property type="match status" value="1"/>
</dbReference>
<feature type="compositionally biased region" description="Basic and acidic residues" evidence="9">
    <location>
        <begin position="109"/>
        <end position="162"/>
    </location>
</feature>